<protein>
    <submittedName>
        <fullName evidence="2">Uncharacterized protein</fullName>
    </submittedName>
</protein>
<dbReference type="EMBL" id="VTPC01005183">
    <property type="protein sequence ID" value="KAF2896304.1"/>
    <property type="molecule type" value="Genomic_DNA"/>
</dbReference>
<name>A0A8K0CZ60_IGNLU</name>
<gene>
    <name evidence="2" type="ORF">ILUMI_09867</name>
</gene>
<feature type="signal peptide" evidence="1">
    <location>
        <begin position="1"/>
        <end position="21"/>
    </location>
</feature>
<proteinExistence type="predicted"/>
<evidence type="ECO:0000313" key="3">
    <source>
        <dbReference type="Proteomes" id="UP000801492"/>
    </source>
</evidence>
<keyword evidence="1" id="KW-0732">Signal</keyword>
<organism evidence="2 3">
    <name type="scientific">Ignelater luminosus</name>
    <name type="common">Cucubano</name>
    <name type="synonym">Pyrophorus luminosus</name>
    <dbReference type="NCBI Taxonomy" id="2038154"/>
    <lineage>
        <taxon>Eukaryota</taxon>
        <taxon>Metazoa</taxon>
        <taxon>Ecdysozoa</taxon>
        <taxon>Arthropoda</taxon>
        <taxon>Hexapoda</taxon>
        <taxon>Insecta</taxon>
        <taxon>Pterygota</taxon>
        <taxon>Neoptera</taxon>
        <taxon>Endopterygota</taxon>
        <taxon>Coleoptera</taxon>
        <taxon>Polyphaga</taxon>
        <taxon>Elateriformia</taxon>
        <taxon>Elateroidea</taxon>
        <taxon>Elateridae</taxon>
        <taxon>Agrypninae</taxon>
        <taxon>Pyrophorini</taxon>
        <taxon>Ignelater</taxon>
    </lineage>
</organism>
<dbReference type="AlphaFoldDB" id="A0A8K0CZ60"/>
<evidence type="ECO:0000256" key="1">
    <source>
        <dbReference type="SAM" id="SignalP"/>
    </source>
</evidence>
<reference evidence="2" key="1">
    <citation type="submission" date="2019-08" db="EMBL/GenBank/DDBJ databases">
        <title>The genome of the North American firefly Photinus pyralis.</title>
        <authorList>
            <consortium name="Photinus pyralis genome working group"/>
            <person name="Fallon T.R."/>
            <person name="Sander Lower S.E."/>
            <person name="Weng J.-K."/>
        </authorList>
    </citation>
    <scope>NUCLEOTIDE SEQUENCE</scope>
    <source>
        <strain evidence="2">TRF0915ILg1</strain>
        <tissue evidence="2">Whole body</tissue>
    </source>
</reference>
<feature type="chain" id="PRO_5035438709" evidence="1">
    <location>
        <begin position="22"/>
        <end position="111"/>
    </location>
</feature>
<accession>A0A8K0CZ60</accession>
<sequence>MLKAIVVAAIVSLLQCGSVNSHKKSTIHGPIAEFYSLPDYEGDAAAIFLPSPESCSPVDIPFAVNSVELDSSVHCILLFGDTECKDLLFKLTHSTPYLYPPEDHIKGLRLC</sequence>
<dbReference type="Proteomes" id="UP000801492">
    <property type="component" value="Unassembled WGS sequence"/>
</dbReference>
<evidence type="ECO:0000313" key="2">
    <source>
        <dbReference type="EMBL" id="KAF2896304.1"/>
    </source>
</evidence>
<keyword evidence="3" id="KW-1185">Reference proteome</keyword>
<comment type="caution">
    <text evidence="2">The sequence shown here is derived from an EMBL/GenBank/DDBJ whole genome shotgun (WGS) entry which is preliminary data.</text>
</comment>